<dbReference type="eggNOG" id="COG1385">
    <property type="taxonomic scope" value="Bacteria"/>
</dbReference>
<dbReference type="Gene3D" id="2.40.240.20">
    <property type="entry name" value="Hypothetical PUA domain-like, domain 1"/>
    <property type="match status" value="1"/>
</dbReference>
<dbReference type="InterPro" id="IPR015947">
    <property type="entry name" value="PUA-like_sf"/>
</dbReference>
<dbReference type="PANTHER" id="PTHR30027">
    <property type="entry name" value="RIBOSOMAL RNA SMALL SUBUNIT METHYLTRANSFERASE E"/>
    <property type="match status" value="1"/>
</dbReference>
<evidence type="ECO:0000256" key="11">
    <source>
        <dbReference type="ARBA" id="ARBA00047944"/>
    </source>
</evidence>
<evidence type="ECO:0000256" key="2">
    <source>
        <dbReference type="ARBA" id="ARBA00005528"/>
    </source>
</evidence>
<dbReference type="SUPFAM" id="SSF88697">
    <property type="entry name" value="PUA domain-like"/>
    <property type="match status" value="1"/>
</dbReference>
<proteinExistence type="inferred from homology"/>
<evidence type="ECO:0000256" key="10">
    <source>
        <dbReference type="ARBA" id="ARBA00025699"/>
    </source>
</evidence>
<evidence type="ECO:0000313" key="16">
    <source>
        <dbReference type="Proteomes" id="UP000003973"/>
    </source>
</evidence>
<feature type="domain" description="Ribosomal RNA small subunit methyltransferase E PUA-like" evidence="14">
    <location>
        <begin position="44"/>
        <end position="89"/>
    </location>
</feature>
<evidence type="ECO:0000313" key="15">
    <source>
        <dbReference type="EMBL" id="EEO28739.2"/>
    </source>
</evidence>
<comment type="catalytic activity">
    <reaction evidence="11 12">
        <text>uridine(1498) in 16S rRNA + S-adenosyl-L-methionine = N(3)-methyluridine(1498) in 16S rRNA + S-adenosyl-L-homocysteine + H(+)</text>
        <dbReference type="Rhea" id="RHEA:42920"/>
        <dbReference type="Rhea" id="RHEA-COMP:10283"/>
        <dbReference type="Rhea" id="RHEA-COMP:10284"/>
        <dbReference type="ChEBI" id="CHEBI:15378"/>
        <dbReference type="ChEBI" id="CHEBI:57856"/>
        <dbReference type="ChEBI" id="CHEBI:59789"/>
        <dbReference type="ChEBI" id="CHEBI:65315"/>
        <dbReference type="ChEBI" id="CHEBI:74502"/>
        <dbReference type="EC" id="2.1.1.193"/>
    </reaction>
</comment>
<keyword evidence="5 12" id="KW-0963">Cytoplasm</keyword>
<dbReference type="PIRSF" id="PIRSF015601">
    <property type="entry name" value="MTase_slr0722"/>
    <property type="match status" value="1"/>
</dbReference>
<dbReference type="Pfam" id="PF04452">
    <property type="entry name" value="Methyltrans_RNA"/>
    <property type="match status" value="1"/>
</dbReference>
<evidence type="ECO:0000259" key="14">
    <source>
        <dbReference type="Pfam" id="PF20260"/>
    </source>
</evidence>
<gene>
    <name evidence="15" type="ORF">OFAG_01892</name>
</gene>
<dbReference type="EMBL" id="ACDP02000002">
    <property type="protein sequence ID" value="EEO28739.2"/>
    <property type="molecule type" value="Genomic_DNA"/>
</dbReference>
<dbReference type="NCBIfam" id="NF008692">
    <property type="entry name" value="PRK11713.1-5"/>
    <property type="match status" value="1"/>
</dbReference>
<dbReference type="GO" id="GO:0005737">
    <property type="term" value="C:cytoplasm"/>
    <property type="evidence" value="ECO:0007669"/>
    <property type="project" value="UniProtKB-SubCell"/>
</dbReference>
<keyword evidence="9 12" id="KW-0949">S-adenosyl-L-methionine</keyword>
<comment type="caution">
    <text evidence="15">The sequence shown here is derived from an EMBL/GenBank/DDBJ whole genome shotgun (WGS) entry which is preliminary data.</text>
</comment>
<keyword evidence="8 12" id="KW-0808">Transferase</keyword>
<keyword evidence="7 12" id="KW-0489">Methyltransferase</keyword>
<feature type="domain" description="Ribosomal RNA small subunit methyltransferase E methyltransferase" evidence="13">
    <location>
        <begin position="98"/>
        <end position="260"/>
    </location>
</feature>
<evidence type="ECO:0000256" key="4">
    <source>
        <dbReference type="ARBA" id="ARBA00013673"/>
    </source>
</evidence>
<dbReference type="Pfam" id="PF20260">
    <property type="entry name" value="PUA_4"/>
    <property type="match status" value="1"/>
</dbReference>
<dbReference type="InterPro" id="IPR029028">
    <property type="entry name" value="Alpha/beta_knot_MTases"/>
</dbReference>
<dbReference type="NCBIfam" id="TIGR00046">
    <property type="entry name" value="RsmE family RNA methyltransferase"/>
    <property type="match status" value="1"/>
</dbReference>
<evidence type="ECO:0000256" key="8">
    <source>
        <dbReference type="ARBA" id="ARBA00022679"/>
    </source>
</evidence>
<dbReference type="InterPro" id="IPR029026">
    <property type="entry name" value="tRNA_m1G_MTases_N"/>
</dbReference>
<dbReference type="SUPFAM" id="SSF75217">
    <property type="entry name" value="alpha/beta knot"/>
    <property type="match status" value="1"/>
</dbReference>
<dbReference type="InterPro" id="IPR006700">
    <property type="entry name" value="RsmE"/>
</dbReference>
<evidence type="ECO:0000256" key="9">
    <source>
        <dbReference type="ARBA" id="ARBA00022691"/>
    </source>
</evidence>
<organism evidence="15 16">
    <name type="scientific">Oxalobacter paraformigenes</name>
    <dbReference type="NCBI Taxonomy" id="556268"/>
    <lineage>
        <taxon>Bacteria</taxon>
        <taxon>Pseudomonadati</taxon>
        <taxon>Pseudomonadota</taxon>
        <taxon>Betaproteobacteria</taxon>
        <taxon>Burkholderiales</taxon>
        <taxon>Oxalobacteraceae</taxon>
        <taxon>Oxalobacter</taxon>
    </lineage>
</organism>
<evidence type="ECO:0000256" key="7">
    <source>
        <dbReference type="ARBA" id="ARBA00022603"/>
    </source>
</evidence>
<dbReference type="Gene3D" id="3.40.1280.10">
    <property type="match status" value="1"/>
</dbReference>
<dbReference type="CDD" id="cd18084">
    <property type="entry name" value="RsmE-like"/>
    <property type="match status" value="1"/>
</dbReference>
<dbReference type="EC" id="2.1.1.193" evidence="3 12"/>
<dbReference type="GO" id="GO:0070042">
    <property type="term" value="F:rRNA (uridine-N3-)-methyltransferase activity"/>
    <property type="evidence" value="ECO:0007669"/>
    <property type="project" value="TreeGrafter"/>
</dbReference>
<dbReference type="InterPro" id="IPR046887">
    <property type="entry name" value="RsmE_PUA-like"/>
</dbReference>
<comment type="function">
    <text evidence="10 12">Specifically methylates the N3 position of the uracil ring of uridine 1498 (m3U1498) in 16S rRNA. Acts on the fully assembled 30S ribosomal subunit.</text>
</comment>
<sequence length="269" mass="30017">MPTELFLVFYQRVFSRLKSIHRLRFDMTRLFCDFPLAVGACLDLPKDTARHIMVVRLSRGEAITLFNGQGGEYRARILETGRNRVRAEIVSFSPHEVELPYEISLVQGIPEAGKMDWIIEKAAELGVHRIVPLATQRSVVRVNADRIEKRLARWQSIVVSASEQCGRNRLLAIGQPVNFDAYLQNSPEPSKIMFSPRASHSLASWATGQKPHAISLLIGPEGGFSAEEEELARQKGVTFLSMGPRILRTETAGLAAVSAINAIWEQSPL</sequence>
<name>C3X6A3_9BURK</name>
<dbReference type="HOGENOM" id="CLU_067442_5_0_4"/>
<dbReference type="Proteomes" id="UP000003973">
    <property type="component" value="Unassembled WGS sequence"/>
</dbReference>
<keyword evidence="6 12" id="KW-0698">rRNA processing</keyword>
<dbReference type="PANTHER" id="PTHR30027:SF3">
    <property type="entry name" value="16S RRNA (URACIL(1498)-N(3))-METHYLTRANSFERASE"/>
    <property type="match status" value="1"/>
</dbReference>
<dbReference type="GO" id="GO:0070475">
    <property type="term" value="P:rRNA base methylation"/>
    <property type="evidence" value="ECO:0007669"/>
    <property type="project" value="TreeGrafter"/>
</dbReference>
<reference evidence="15" key="1">
    <citation type="submission" date="2011-10" db="EMBL/GenBank/DDBJ databases">
        <title>The Genome Sequence of Oxalobacter formigenes HOxBLS.</title>
        <authorList>
            <consortium name="The Broad Institute Genome Sequencing Platform"/>
            <person name="Earl A."/>
            <person name="Ward D."/>
            <person name="Feldgarden M."/>
            <person name="Gevers D."/>
            <person name="Allison M.J."/>
            <person name="Humphrey S."/>
            <person name="Young S.K."/>
            <person name="Zeng Q."/>
            <person name="Gargeya S."/>
            <person name="Fitzgerald M."/>
            <person name="Haas B."/>
            <person name="Abouelleil A."/>
            <person name="Alvarado L."/>
            <person name="Arachchi H.M."/>
            <person name="Berlin A."/>
            <person name="Brown A."/>
            <person name="Chapman S.B."/>
            <person name="Chen Z."/>
            <person name="Dunbar C."/>
            <person name="Freedman E."/>
            <person name="Gearin G."/>
            <person name="Goldberg J."/>
            <person name="Griggs A."/>
            <person name="Gujja S."/>
            <person name="Heiman D."/>
            <person name="Howarth C."/>
            <person name="Larson L."/>
            <person name="Lui A."/>
            <person name="MacDonald P.J.P."/>
            <person name="Montmayeur A."/>
            <person name="Murphy C."/>
            <person name="Neiman D."/>
            <person name="Pearson M."/>
            <person name="Priest M."/>
            <person name="Roberts A."/>
            <person name="Saif S."/>
            <person name="Shea T."/>
            <person name="Shenoy N."/>
            <person name="Sisk P."/>
            <person name="Stolte C."/>
            <person name="Sykes S."/>
            <person name="Wortman J."/>
            <person name="Nusbaum C."/>
            <person name="Birren B."/>
        </authorList>
    </citation>
    <scope>NUCLEOTIDE SEQUENCE [LARGE SCALE GENOMIC DNA]</scope>
    <source>
        <strain evidence="15">HOxBLS</strain>
    </source>
</reference>
<comment type="subcellular location">
    <subcellularLocation>
        <location evidence="1 12">Cytoplasm</location>
    </subcellularLocation>
</comment>
<comment type="similarity">
    <text evidence="2 12">Belongs to the RNA methyltransferase RsmE family.</text>
</comment>
<evidence type="ECO:0000256" key="5">
    <source>
        <dbReference type="ARBA" id="ARBA00022490"/>
    </source>
</evidence>
<dbReference type="AlphaFoldDB" id="C3X6A3"/>
<accession>C3X6A3</accession>
<evidence type="ECO:0000256" key="12">
    <source>
        <dbReference type="PIRNR" id="PIRNR015601"/>
    </source>
</evidence>
<evidence type="ECO:0000256" key="1">
    <source>
        <dbReference type="ARBA" id="ARBA00004496"/>
    </source>
</evidence>
<keyword evidence="16" id="KW-1185">Reference proteome</keyword>
<protein>
    <recommendedName>
        <fullName evidence="4 12">Ribosomal RNA small subunit methyltransferase E</fullName>
        <ecNumber evidence="3 12">2.1.1.193</ecNumber>
    </recommendedName>
</protein>
<dbReference type="InterPro" id="IPR046886">
    <property type="entry name" value="RsmE_MTase_dom"/>
</dbReference>
<evidence type="ECO:0000259" key="13">
    <source>
        <dbReference type="Pfam" id="PF04452"/>
    </source>
</evidence>
<evidence type="ECO:0000256" key="6">
    <source>
        <dbReference type="ARBA" id="ARBA00022552"/>
    </source>
</evidence>
<evidence type="ECO:0000256" key="3">
    <source>
        <dbReference type="ARBA" id="ARBA00012328"/>
    </source>
</evidence>